<evidence type="ECO:0000313" key="3">
    <source>
        <dbReference type="Proteomes" id="UP000013111"/>
    </source>
</evidence>
<comment type="caution">
    <text evidence="2">The sequence shown here is derived from an EMBL/GenBank/DDBJ whole genome shotgun (WGS) entry which is preliminary data.</text>
</comment>
<sequence>MICVVKISYRGDMAAVDIGALYGVCAFAGMLMTSTRPYQRSAQDQGYLVMHLSIPYGKPYSLTT</sequence>
<keyword evidence="1" id="KW-0812">Transmembrane</keyword>
<feature type="transmembrane region" description="Helical" evidence="1">
    <location>
        <begin position="14"/>
        <end position="33"/>
    </location>
</feature>
<gene>
    <name evidence="2" type="ORF">BN437_2285</name>
</gene>
<keyword evidence="1" id="KW-0472">Membrane</keyword>
<dbReference type="AlphaFoldDB" id="A0A831A0L9"/>
<reference evidence="2 3" key="1">
    <citation type="submission" date="2012-11" db="EMBL/GenBank/DDBJ databases">
        <authorList>
            <person name="Linke B."/>
        </authorList>
    </citation>
    <scope>NUCLEOTIDE SEQUENCE [LARGE SCALE GENOMIC DNA]</scope>
    <source>
        <strain evidence="3">CFBP 1232</strain>
    </source>
</reference>
<organism evidence="2 3">
    <name type="scientific">Erwinia amylovora NBRC 12687 = CFBP 1232</name>
    <dbReference type="NCBI Taxonomy" id="1219359"/>
    <lineage>
        <taxon>Bacteria</taxon>
        <taxon>Pseudomonadati</taxon>
        <taxon>Pseudomonadota</taxon>
        <taxon>Gammaproteobacteria</taxon>
        <taxon>Enterobacterales</taxon>
        <taxon>Erwiniaceae</taxon>
        <taxon>Erwinia</taxon>
    </lineage>
</organism>
<reference evidence="2 3" key="2">
    <citation type="submission" date="2013-04" db="EMBL/GenBank/DDBJ databases">
        <title>Comparative genomics of 12 strains of Erwinia amylovora identifies a pan-genome with a large conserved core and provides insights into host specificity.</title>
        <authorList>
            <person name="Mann R.A."/>
            <person name="Smits T.H.M."/>
            <person name="Buehlmann A."/>
            <person name="Blom J."/>
            <person name="Goesmann A."/>
            <person name="Frey J.E."/>
            <person name="Plummer K.M."/>
            <person name="Beer S.V."/>
            <person name="Luck J."/>
            <person name="Duffy B."/>
            <person name="Rodoni B."/>
        </authorList>
    </citation>
    <scope>NUCLEOTIDE SEQUENCE [LARGE SCALE GENOMIC DNA]</scope>
    <source>
        <strain evidence="3">CFBP 1232</strain>
    </source>
</reference>
<accession>A0A831A0L9</accession>
<name>A0A831A0L9_ERWAM</name>
<evidence type="ECO:0000256" key="1">
    <source>
        <dbReference type="SAM" id="Phobius"/>
    </source>
</evidence>
<dbReference type="Proteomes" id="UP000013111">
    <property type="component" value="Unassembled WGS sequence"/>
</dbReference>
<evidence type="ECO:0000313" key="2">
    <source>
        <dbReference type="EMBL" id="CCO94204.1"/>
    </source>
</evidence>
<proteinExistence type="predicted"/>
<protein>
    <submittedName>
        <fullName evidence="2">Uncharacterized protein</fullName>
    </submittedName>
</protein>
<dbReference type="EMBL" id="CAPB01000023">
    <property type="protein sequence ID" value="CCO94204.1"/>
    <property type="molecule type" value="Genomic_DNA"/>
</dbReference>
<keyword evidence="1" id="KW-1133">Transmembrane helix</keyword>